<dbReference type="EMBL" id="JBHUGI010000002">
    <property type="protein sequence ID" value="MFD1926518.1"/>
    <property type="molecule type" value="Genomic_DNA"/>
</dbReference>
<dbReference type="RefSeq" id="WP_381535177.1">
    <property type="nucleotide sequence ID" value="NZ_JBHUGI010000002.1"/>
</dbReference>
<evidence type="ECO:0000313" key="2">
    <source>
        <dbReference type="Proteomes" id="UP001597218"/>
    </source>
</evidence>
<organism evidence="1 2">
    <name type="scientific">Sporosarcina siberiensis</name>
    <dbReference type="NCBI Taxonomy" id="1365606"/>
    <lineage>
        <taxon>Bacteria</taxon>
        <taxon>Bacillati</taxon>
        <taxon>Bacillota</taxon>
        <taxon>Bacilli</taxon>
        <taxon>Bacillales</taxon>
        <taxon>Caryophanaceae</taxon>
        <taxon>Sporosarcina</taxon>
    </lineage>
</organism>
<proteinExistence type="predicted"/>
<name>A0ABW4SAP6_9BACL</name>
<accession>A0ABW4SAP6</accession>
<gene>
    <name evidence="1" type="ORF">ACFSFY_00325</name>
</gene>
<comment type="caution">
    <text evidence="1">The sequence shown here is derived from an EMBL/GenBank/DDBJ whole genome shotgun (WGS) entry which is preliminary data.</text>
</comment>
<reference evidence="2" key="1">
    <citation type="journal article" date="2019" name="Int. J. Syst. Evol. Microbiol.">
        <title>The Global Catalogue of Microorganisms (GCM) 10K type strain sequencing project: providing services to taxonomists for standard genome sequencing and annotation.</title>
        <authorList>
            <consortium name="The Broad Institute Genomics Platform"/>
            <consortium name="The Broad Institute Genome Sequencing Center for Infectious Disease"/>
            <person name="Wu L."/>
            <person name="Ma J."/>
        </authorList>
    </citation>
    <scope>NUCLEOTIDE SEQUENCE [LARGE SCALE GENOMIC DNA]</scope>
    <source>
        <strain evidence="2">CGMCC 4.7177</strain>
    </source>
</reference>
<dbReference type="Proteomes" id="UP001597218">
    <property type="component" value="Unassembled WGS sequence"/>
</dbReference>
<protein>
    <submittedName>
        <fullName evidence="1">Uncharacterized protein</fullName>
    </submittedName>
</protein>
<sequence>MAVIIPFKTRHQLETEKAVKVMRDWEAHLEWEEANWHNVIAREEKEETLSQEEINWLNNWLSEEK</sequence>
<evidence type="ECO:0000313" key="1">
    <source>
        <dbReference type="EMBL" id="MFD1926518.1"/>
    </source>
</evidence>
<keyword evidence="2" id="KW-1185">Reference proteome</keyword>